<evidence type="ECO:0000313" key="12">
    <source>
        <dbReference type="Proteomes" id="UP001562357"/>
    </source>
</evidence>
<evidence type="ECO:0000256" key="7">
    <source>
        <dbReference type="SAM" id="MobiDB-lite"/>
    </source>
</evidence>
<dbReference type="SUPFAM" id="SSF52343">
    <property type="entry name" value="Ferredoxin reductase-like, C-terminal NADP-linked domain"/>
    <property type="match status" value="1"/>
</dbReference>
<feature type="transmembrane region" description="Helical" evidence="8">
    <location>
        <begin position="254"/>
        <end position="272"/>
    </location>
</feature>
<proteinExistence type="predicted"/>
<comment type="caution">
    <text evidence="11">The sequence shown here is derived from an EMBL/GenBank/DDBJ whole genome shotgun (WGS) entry which is preliminary data.</text>
</comment>
<evidence type="ECO:0000313" key="11">
    <source>
        <dbReference type="EMBL" id="GAB0137548.1"/>
    </source>
</evidence>
<dbReference type="PANTHER" id="PTHR32361">
    <property type="entry name" value="FERRIC/CUPRIC REDUCTASE TRANSMEMBRANE COMPONENT"/>
    <property type="match status" value="1"/>
</dbReference>
<dbReference type="Proteomes" id="UP001562357">
    <property type="component" value="Unassembled WGS sequence"/>
</dbReference>
<evidence type="ECO:0000256" key="8">
    <source>
        <dbReference type="SAM" id="Phobius"/>
    </source>
</evidence>
<feature type="chain" id="PRO_5046887573" description="Ferric oxidoreductase domain-containing protein" evidence="9">
    <location>
        <begin position="26"/>
        <end position="772"/>
    </location>
</feature>
<keyword evidence="3 8" id="KW-0812">Transmembrane</keyword>
<feature type="domain" description="Ferric oxidoreductase" evidence="10">
    <location>
        <begin position="299"/>
        <end position="418"/>
    </location>
</feature>
<dbReference type="EMBL" id="BAAFGZ010000290">
    <property type="protein sequence ID" value="GAB0137548.1"/>
    <property type="molecule type" value="Genomic_DNA"/>
</dbReference>
<feature type="signal peptide" evidence="9">
    <location>
        <begin position="1"/>
        <end position="25"/>
    </location>
</feature>
<comment type="subcellular location">
    <subcellularLocation>
        <location evidence="1">Membrane</location>
        <topology evidence="1">Multi-pass membrane protein</topology>
    </subcellularLocation>
</comment>
<feature type="transmembrane region" description="Helical" evidence="8">
    <location>
        <begin position="333"/>
        <end position="354"/>
    </location>
</feature>
<keyword evidence="4 8" id="KW-1133">Transmembrane helix</keyword>
<dbReference type="PANTHER" id="PTHR32361:SF9">
    <property type="entry name" value="FERRIC REDUCTASE TRANSMEMBRANE COMPONENT 3-RELATED"/>
    <property type="match status" value="1"/>
</dbReference>
<feature type="transmembrane region" description="Helical" evidence="8">
    <location>
        <begin position="193"/>
        <end position="214"/>
    </location>
</feature>
<evidence type="ECO:0000259" key="10">
    <source>
        <dbReference type="Pfam" id="PF01794"/>
    </source>
</evidence>
<feature type="region of interest" description="Disordered" evidence="7">
    <location>
        <begin position="543"/>
        <end position="577"/>
    </location>
</feature>
<evidence type="ECO:0000256" key="5">
    <source>
        <dbReference type="ARBA" id="ARBA00023065"/>
    </source>
</evidence>
<evidence type="ECO:0000256" key="4">
    <source>
        <dbReference type="ARBA" id="ARBA00022989"/>
    </source>
</evidence>
<evidence type="ECO:0000256" key="6">
    <source>
        <dbReference type="ARBA" id="ARBA00023136"/>
    </source>
</evidence>
<reference evidence="12" key="1">
    <citation type="submission" date="2024-06" db="EMBL/GenBank/DDBJ databases">
        <title>Draft Genome Sequences of Epichloe bromicola Strains Isolated from Elymus ciliaris.</title>
        <authorList>
            <consortium name="Epichloe bromicola genome sequencing consortium"/>
            <person name="Miura A."/>
            <person name="Imano S."/>
            <person name="Ashida A."/>
            <person name="Sato I."/>
            <person name="Chiba S."/>
            <person name="Tanaka A."/>
            <person name="Camagna M."/>
            <person name="Takemoto D."/>
        </authorList>
    </citation>
    <scope>NUCLEOTIDE SEQUENCE [LARGE SCALE GENOMIC DNA]</scope>
    <source>
        <strain evidence="12">DP</strain>
    </source>
</reference>
<organism evidence="11 12">
    <name type="scientific">Epichloe bromicola</name>
    <dbReference type="NCBI Taxonomy" id="79588"/>
    <lineage>
        <taxon>Eukaryota</taxon>
        <taxon>Fungi</taxon>
        <taxon>Dikarya</taxon>
        <taxon>Ascomycota</taxon>
        <taxon>Pezizomycotina</taxon>
        <taxon>Sordariomycetes</taxon>
        <taxon>Hypocreomycetidae</taxon>
        <taxon>Hypocreales</taxon>
        <taxon>Clavicipitaceae</taxon>
        <taxon>Epichloe</taxon>
    </lineage>
</organism>
<evidence type="ECO:0000256" key="1">
    <source>
        <dbReference type="ARBA" id="ARBA00004141"/>
    </source>
</evidence>
<dbReference type="InterPro" id="IPR051410">
    <property type="entry name" value="Ferric/Cupric_Reductase"/>
</dbReference>
<feature type="transmembrane region" description="Helical" evidence="8">
    <location>
        <begin position="400"/>
        <end position="420"/>
    </location>
</feature>
<sequence>MKIHGFFSLAFVSVFLSLNVSVSNASTGLIGHGTDLFKPVCAFACQNSISAPLNCTRRDAQGKDSGRLGQQQQQHVPSVSNWTITKRPTEECKAHNTYYRRTLAYCLQQHCLDQSWSDLELFWKEDGPRSFSRRIPTYRRTVAALTSFRVPPRASVNSSRTLDYVGYVPINRLKSEYLSLKIFVATEVTHQRYGLIIFLTCALIPVGLSLLRFLPWSPGLVATLRGYMIDPPLLGSKNSEPLGGFFLVPTRGQALFLLYVWGINVLLASIGYNCMSEEKCFSSDALSRTGELKSLGNRTGVLSLANLALAILFAGRNNFLLWVTNWSRTTFLLLHRWVGFICVVEALVHTFVYLYLLTSRLSGDALSELARQPYWIWGSVAVICLALLIVTSIHPIRRRFYECFVVTHIVITILALVGLYEHLITRYGHTRGTETWLYIAVGFWVFDRVMRTARYVPRGIRFAFITTIDEDYVRVDIPGVSARGHVYLHFLTISKWRVWESHPFSVGSVTTWQDDRPGPSPGSGFGSGSDRATLHAADSISFSNPFQPSAPRWSPQQAPRKSITASRQPGVAGRHPSTWKRGPGITVLIRRQNGLTALLKEPSGPLAGIPVLVEGSYNEGTTFLQDNHVRPTQDFPNMACIAGGVGITGVLPFLDKFDGLIRAYGTKKLFWVVRSMPLVHAVEDMLGLHGDGDEKERVWGDVDVALSVGARPNLMLILQELLRGQRGGTVVVVCGPPSMADEVRCCVAKISRRGGYDQSKVLVKLIVEAFSW</sequence>
<dbReference type="CDD" id="cd06186">
    <property type="entry name" value="NOX_Duox_like_FAD_NADP"/>
    <property type="match status" value="1"/>
</dbReference>
<keyword evidence="9" id="KW-0732">Signal</keyword>
<evidence type="ECO:0000256" key="2">
    <source>
        <dbReference type="ARBA" id="ARBA00022448"/>
    </source>
</evidence>
<dbReference type="InterPro" id="IPR013130">
    <property type="entry name" value="Fe3_Rdtase_TM_dom"/>
</dbReference>
<dbReference type="Gene3D" id="3.40.50.80">
    <property type="entry name" value="Nucleotide-binding domain of ferredoxin-NADP reductase (FNR) module"/>
    <property type="match status" value="1"/>
</dbReference>
<feature type="transmembrane region" description="Helical" evidence="8">
    <location>
        <begin position="374"/>
        <end position="393"/>
    </location>
</feature>
<feature type="region of interest" description="Disordered" evidence="7">
    <location>
        <begin position="510"/>
        <end position="530"/>
    </location>
</feature>
<keyword evidence="2" id="KW-0813">Transport</keyword>
<dbReference type="InterPro" id="IPR039261">
    <property type="entry name" value="FNR_nucleotide-bd"/>
</dbReference>
<name>A0ABQ0CVR9_9HYPO</name>
<keyword evidence="12" id="KW-1185">Reference proteome</keyword>
<keyword evidence="5" id="KW-0406">Ion transport</keyword>
<dbReference type="Pfam" id="PF01794">
    <property type="entry name" value="Ferric_reduct"/>
    <property type="match status" value="1"/>
</dbReference>
<keyword evidence="6 8" id="KW-0472">Membrane</keyword>
<gene>
    <name evidence="11" type="primary">g5808</name>
    <name evidence="11" type="ORF">EsDP_00005808</name>
</gene>
<feature type="compositionally biased region" description="Polar residues" evidence="7">
    <location>
        <begin position="554"/>
        <end position="567"/>
    </location>
</feature>
<accession>A0ABQ0CVR9</accession>
<protein>
    <recommendedName>
        <fullName evidence="10">Ferric oxidoreductase domain-containing protein</fullName>
    </recommendedName>
</protein>
<dbReference type="SFLD" id="SFLDS00052">
    <property type="entry name" value="Ferric_Reductase_Domain"/>
    <property type="match status" value="1"/>
</dbReference>
<evidence type="ECO:0000256" key="3">
    <source>
        <dbReference type="ARBA" id="ARBA00022692"/>
    </source>
</evidence>
<evidence type="ECO:0000256" key="9">
    <source>
        <dbReference type="SAM" id="SignalP"/>
    </source>
</evidence>
<dbReference type="SFLD" id="SFLDG01168">
    <property type="entry name" value="Ferric_reductase_subgroup_(FRE"/>
    <property type="match status" value="1"/>
</dbReference>